<evidence type="ECO:0000313" key="2">
    <source>
        <dbReference type="Proteomes" id="UP001201701"/>
    </source>
</evidence>
<protein>
    <submittedName>
        <fullName evidence="1">Thioesterase family protein</fullName>
    </submittedName>
</protein>
<name>A0ABS9QFG7_9HYPH</name>
<dbReference type="CDD" id="cd00586">
    <property type="entry name" value="4HBT"/>
    <property type="match status" value="1"/>
</dbReference>
<dbReference type="Pfam" id="PF13279">
    <property type="entry name" value="4HBT_2"/>
    <property type="match status" value="1"/>
</dbReference>
<sequence length="161" mass="18142">MPNTAVIHTTEIDPALVDYNGHLTEWAYYRIFSDALTKLFGDIGVGKEHRSRTGGTMYSLESHGIFIKEVRPPATLEVSCRVLDFDPKRTHLVLDLHHGENHLASYENVSLYVRQSPVGVPRASSMPDETIAWLNAQREISDNSKWPPFAGRGLSLRRKAK</sequence>
<proteinExistence type="predicted"/>
<dbReference type="SUPFAM" id="SSF54637">
    <property type="entry name" value="Thioesterase/thiol ester dehydrase-isomerase"/>
    <property type="match status" value="1"/>
</dbReference>
<dbReference type="InterPro" id="IPR029069">
    <property type="entry name" value="HotDog_dom_sf"/>
</dbReference>
<dbReference type="Proteomes" id="UP001201701">
    <property type="component" value="Unassembled WGS sequence"/>
</dbReference>
<organism evidence="1 2">
    <name type="scientific">Mesorhizobium retamae</name>
    <dbReference type="NCBI Taxonomy" id="2912854"/>
    <lineage>
        <taxon>Bacteria</taxon>
        <taxon>Pseudomonadati</taxon>
        <taxon>Pseudomonadota</taxon>
        <taxon>Alphaproteobacteria</taxon>
        <taxon>Hyphomicrobiales</taxon>
        <taxon>Phyllobacteriaceae</taxon>
        <taxon>Mesorhizobium</taxon>
    </lineage>
</organism>
<dbReference type="Gene3D" id="3.10.129.10">
    <property type="entry name" value="Hotdog Thioesterase"/>
    <property type="match status" value="1"/>
</dbReference>
<accession>A0ABS9QFG7</accession>
<comment type="caution">
    <text evidence="1">The sequence shown here is derived from an EMBL/GenBank/DDBJ whole genome shotgun (WGS) entry which is preliminary data.</text>
</comment>
<reference evidence="1 2" key="1">
    <citation type="submission" date="2022-02" db="EMBL/GenBank/DDBJ databases">
        <title>Draft genome sequence of Mezorhizobium retamae strain IRAMC:0171 isolated from Retama raetam nodules.</title>
        <authorList>
            <person name="Bengaied R."/>
            <person name="Sbissi I."/>
            <person name="Huber K."/>
            <person name="Ghodbane F."/>
            <person name="Nouioui I."/>
            <person name="Tarhouni M."/>
            <person name="Gtari M."/>
        </authorList>
    </citation>
    <scope>NUCLEOTIDE SEQUENCE [LARGE SCALE GENOMIC DNA]</scope>
    <source>
        <strain evidence="1 2">IRAMC:0171</strain>
    </source>
</reference>
<keyword evidence="2" id="KW-1185">Reference proteome</keyword>
<dbReference type="RefSeq" id="WP_239364365.1">
    <property type="nucleotide sequence ID" value="NZ_JAKREW010000007.1"/>
</dbReference>
<evidence type="ECO:0000313" key="1">
    <source>
        <dbReference type="EMBL" id="MCG7505379.1"/>
    </source>
</evidence>
<dbReference type="EMBL" id="JAKREW010000007">
    <property type="protein sequence ID" value="MCG7505379.1"/>
    <property type="molecule type" value="Genomic_DNA"/>
</dbReference>
<gene>
    <name evidence="1" type="ORF">L4923_10175</name>
</gene>